<protein>
    <submittedName>
        <fullName evidence="1">Uncharacterized protein</fullName>
    </submittedName>
</protein>
<dbReference type="EMBL" id="JAEEGC010000210">
    <property type="protein sequence ID" value="MBV7276824.1"/>
    <property type="molecule type" value="Genomic_DNA"/>
</dbReference>
<reference evidence="1" key="1">
    <citation type="submission" date="2020-12" db="EMBL/GenBank/DDBJ databases">
        <title>Clostridium thailandense sp. nov., a novel acetogenic bacterium isolated from peat land soil in Thailand.</title>
        <authorList>
            <person name="Chaikitkaew S."/>
            <person name="Birkeland N.K."/>
        </authorList>
    </citation>
    <scope>NUCLEOTIDE SEQUENCE</scope>
    <source>
        <strain evidence="1">PL3</strain>
    </source>
</reference>
<accession>A0A949U5H0</accession>
<gene>
    <name evidence="1" type="ORF">I6U48_28545</name>
</gene>
<dbReference type="AlphaFoldDB" id="A0A949U5H0"/>
<dbReference type="Proteomes" id="UP000694308">
    <property type="component" value="Unassembled WGS sequence"/>
</dbReference>
<evidence type="ECO:0000313" key="1">
    <source>
        <dbReference type="EMBL" id="MBV7276824.1"/>
    </source>
</evidence>
<name>A0A949U5H0_9CLOT</name>
<keyword evidence="2" id="KW-1185">Reference proteome</keyword>
<evidence type="ECO:0000313" key="2">
    <source>
        <dbReference type="Proteomes" id="UP000694308"/>
    </source>
</evidence>
<sequence>MNRLDIITLPTEIDNPRIAVPRNNPKPPSNKRNIIPNVRKISNQKAPILNKGTLKDKLSSMMECFPSIRTSDAVKYT</sequence>
<comment type="caution">
    <text evidence="1">The sequence shown here is derived from an EMBL/GenBank/DDBJ whole genome shotgun (WGS) entry which is preliminary data.</text>
</comment>
<proteinExistence type="predicted"/>
<organism evidence="1 2">
    <name type="scientific">Clostridium thailandense</name>
    <dbReference type="NCBI Taxonomy" id="2794346"/>
    <lineage>
        <taxon>Bacteria</taxon>
        <taxon>Bacillati</taxon>
        <taxon>Bacillota</taxon>
        <taxon>Clostridia</taxon>
        <taxon>Eubacteriales</taxon>
        <taxon>Clostridiaceae</taxon>
        <taxon>Clostridium</taxon>
    </lineage>
</organism>